<accession>A0A4Q1U7Y9</accession>
<name>A0A4Q1U7Y9_9LACO</name>
<gene>
    <name evidence="1" type="ORF">BVJ53_04530</name>
</gene>
<proteinExistence type="predicted"/>
<evidence type="ECO:0000313" key="2">
    <source>
        <dbReference type="Proteomes" id="UP000290475"/>
    </source>
</evidence>
<dbReference type="Proteomes" id="UP000290475">
    <property type="component" value="Unassembled WGS sequence"/>
</dbReference>
<comment type="caution">
    <text evidence="1">The sequence shown here is derived from an EMBL/GenBank/DDBJ whole genome shotgun (WGS) entry which is preliminary data.</text>
</comment>
<protein>
    <submittedName>
        <fullName evidence="1">Uncharacterized protein</fullName>
    </submittedName>
</protein>
<reference evidence="1 2" key="1">
    <citation type="submission" date="2017-01" db="EMBL/GenBank/DDBJ databases">
        <title>Lactobacillus chiayiensis sp. nov., a lactic acid bacterium isolated from compost.</title>
        <authorList>
            <person name="Huang C.-H."/>
        </authorList>
    </citation>
    <scope>NUCLEOTIDE SEQUENCE [LARGE SCALE GENOMIC DNA]</scope>
    <source>
        <strain evidence="2">chh01</strain>
    </source>
</reference>
<evidence type="ECO:0000313" key="1">
    <source>
        <dbReference type="EMBL" id="RXT27215.1"/>
    </source>
</evidence>
<dbReference type="AlphaFoldDB" id="A0A4Q1U7Y9"/>
<sequence>MTGPVNAFMRAAEKISNLKCDGARLRPLRQRLLNANSCASSFFALHYPKLLVIRLNKKIKNKFQQFLSMQCTQNMLI</sequence>
<organism evidence="1 2">
    <name type="scientific">Lacticaseibacillus chiayiensis</name>
    <dbReference type="NCBI Taxonomy" id="2100821"/>
    <lineage>
        <taxon>Bacteria</taxon>
        <taxon>Bacillati</taxon>
        <taxon>Bacillota</taxon>
        <taxon>Bacilli</taxon>
        <taxon>Lactobacillales</taxon>
        <taxon>Lactobacillaceae</taxon>
        <taxon>Lacticaseibacillus</taxon>
    </lineage>
</organism>
<dbReference type="EMBL" id="MSSM01000008">
    <property type="protein sequence ID" value="RXT27215.1"/>
    <property type="molecule type" value="Genomic_DNA"/>
</dbReference>